<protein>
    <submittedName>
        <fullName evidence="3">Phage holin family protein</fullName>
    </submittedName>
</protein>
<name>A0ABW4F1A7_9PSEU</name>
<keyword evidence="2" id="KW-0812">Transmembrane</keyword>
<reference evidence="4" key="1">
    <citation type="journal article" date="2019" name="Int. J. Syst. Evol. Microbiol.">
        <title>The Global Catalogue of Microorganisms (GCM) 10K type strain sequencing project: providing services to taxonomists for standard genome sequencing and annotation.</title>
        <authorList>
            <consortium name="The Broad Institute Genomics Platform"/>
            <consortium name="The Broad Institute Genome Sequencing Center for Infectious Disease"/>
            <person name="Wu L."/>
            <person name="Ma J."/>
        </authorList>
    </citation>
    <scope>NUCLEOTIDE SEQUENCE [LARGE SCALE GENOMIC DNA]</scope>
    <source>
        <strain evidence="4">CCM 7043</strain>
    </source>
</reference>
<dbReference type="Pfam" id="PF07332">
    <property type="entry name" value="Phage_holin_3_6"/>
    <property type="match status" value="1"/>
</dbReference>
<dbReference type="RefSeq" id="WP_344730549.1">
    <property type="nucleotide sequence ID" value="NZ_BAAAUS010000068.1"/>
</dbReference>
<feature type="transmembrane region" description="Helical" evidence="2">
    <location>
        <begin position="103"/>
        <end position="124"/>
    </location>
</feature>
<dbReference type="Proteomes" id="UP001597114">
    <property type="component" value="Unassembled WGS sequence"/>
</dbReference>
<feature type="region of interest" description="Disordered" evidence="1">
    <location>
        <begin position="1"/>
        <end position="37"/>
    </location>
</feature>
<evidence type="ECO:0000256" key="1">
    <source>
        <dbReference type="SAM" id="MobiDB-lite"/>
    </source>
</evidence>
<gene>
    <name evidence="3" type="ORF">ACFSJD_27630</name>
</gene>
<evidence type="ECO:0000313" key="3">
    <source>
        <dbReference type="EMBL" id="MFD1521301.1"/>
    </source>
</evidence>
<keyword evidence="2" id="KW-1133">Transmembrane helix</keyword>
<dbReference type="InterPro" id="IPR009937">
    <property type="entry name" value="Phage_holin_3_6"/>
</dbReference>
<evidence type="ECO:0000256" key="2">
    <source>
        <dbReference type="SAM" id="Phobius"/>
    </source>
</evidence>
<feature type="transmembrane region" description="Helical" evidence="2">
    <location>
        <begin position="74"/>
        <end position="97"/>
    </location>
</feature>
<proteinExistence type="predicted"/>
<organism evidence="3 4">
    <name type="scientific">Pseudonocardia yunnanensis</name>
    <dbReference type="NCBI Taxonomy" id="58107"/>
    <lineage>
        <taxon>Bacteria</taxon>
        <taxon>Bacillati</taxon>
        <taxon>Actinomycetota</taxon>
        <taxon>Actinomycetes</taxon>
        <taxon>Pseudonocardiales</taxon>
        <taxon>Pseudonocardiaceae</taxon>
        <taxon>Pseudonocardia</taxon>
    </lineage>
</organism>
<sequence>MTPQIVGQGGSEAGSGHAQGTRSATHATDPADASTSELVKRMSTQVSELVRGELELARAELTEKGKRAGAGAGLAGAGGVVALYGIGALIAAAIAALDIVLALWLAALVIGVVLLIVAGVLALVGRKELRQAAPPVPKDVVDSVQQDVQTVRQAVQR</sequence>
<keyword evidence="4" id="KW-1185">Reference proteome</keyword>
<keyword evidence="2" id="KW-0472">Membrane</keyword>
<accession>A0ABW4F1A7</accession>
<comment type="caution">
    <text evidence="3">The sequence shown here is derived from an EMBL/GenBank/DDBJ whole genome shotgun (WGS) entry which is preliminary data.</text>
</comment>
<evidence type="ECO:0000313" key="4">
    <source>
        <dbReference type="Proteomes" id="UP001597114"/>
    </source>
</evidence>
<dbReference type="EMBL" id="JBHUCO010000032">
    <property type="protein sequence ID" value="MFD1521301.1"/>
    <property type="molecule type" value="Genomic_DNA"/>
</dbReference>